<dbReference type="PANTHER" id="PTHR47842">
    <property type="entry name" value="EXPRESSED PROTEIN"/>
    <property type="match status" value="1"/>
</dbReference>
<feature type="region of interest" description="Disordered" evidence="1">
    <location>
        <begin position="460"/>
        <end position="490"/>
    </location>
</feature>
<evidence type="ECO:0000313" key="4">
    <source>
        <dbReference type="Proteomes" id="UP000286921"/>
    </source>
</evidence>
<dbReference type="Pfam" id="PF13622">
    <property type="entry name" value="4HBT_3"/>
    <property type="match status" value="1"/>
</dbReference>
<dbReference type="Proteomes" id="UP000286921">
    <property type="component" value="Unassembled WGS sequence"/>
</dbReference>
<dbReference type="InterPro" id="IPR049449">
    <property type="entry name" value="TesB_ACOT8-like_N"/>
</dbReference>
<name>A0A401KTR3_ASPAW</name>
<proteinExistence type="predicted"/>
<gene>
    <name evidence="3" type="ORF">AAWM_05520</name>
</gene>
<feature type="compositionally biased region" description="Basic and acidic residues" evidence="1">
    <location>
        <begin position="687"/>
        <end position="697"/>
    </location>
</feature>
<evidence type="ECO:0000256" key="1">
    <source>
        <dbReference type="SAM" id="MobiDB-lite"/>
    </source>
</evidence>
<feature type="compositionally biased region" description="Low complexity" evidence="1">
    <location>
        <begin position="474"/>
        <end position="490"/>
    </location>
</feature>
<feature type="region of interest" description="Disordered" evidence="1">
    <location>
        <begin position="1"/>
        <end position="45"/>
    </location>
</feature>
<evidence type="ECO:0000313" key="3">
    <source>
        <dbReference type="EMBL" id="GCB22635.1"/>
    </source>
</evidence>
<dbReference type="CDD" id="cd03445">
    <property type="entry name" value="Thioesterase_II_repeat2"/>
    <property type="match status" value="1"/>
</dbReference>
<protein>
    <submittedName>
        <fullName evidence="3">Acyl-coenzyme A thioesterase 8</fullName>
    </submittedName>
</protein>
<organism evidence="3 4">
    <name type="scientific">Aspergillus awamori</name>
    <name type="common">Black koji mold</name>
    <dbReference type="NCBI Taxonomy" id="105351"/>
    <lineage>
        <taxon>Eukaryota</taxon>
        <taxon>Fungi</taxon>
        <taxon>Dikarya</taxon>
        <taxon>Ascomycota</taxon>
        <taxon>Pezizomycotina</taxon>
        <taxon>Eurotiomycetes</taxon>
        <taxon>Eurotiomycetidae</taxon>
        <taxon>Eurotiales</taxon>
        <taxon>Aspergillaceae</taxon>
        <taxon>Aspergillus</taxon>
    </lineage>
</organism>
<dbReference type="InterPro" id="IPR042171">
    <property type="entry name" value="Acyl-CoA_hotdog"/>
</dbReference>
<comment type="caution">
    <text evidence="3">The sequence shown here is derived from an EMBL/GenBank/DDBJ whole genome shotgun (WGS) entry which is preliminary data.</text>
</comment>
<dbReference type="Gene3D" id="2.40.160.210">
    <property type="entry name" value="Acyl-CoA thioesterase, double hotdog domain"/>
    <property type="match status" value="1"/>
</dbReference>
<dbReference type="PANTHER" id="PTHR47842:SF1">
    <property type="entry name" value="DUF676 DOMAIN-CONTAINING PROTEIN"/>
    <property type="match status" value="1"/>
</dbReference>
<feature type="region of interest" description="Disordered" evidence="1">
    <location>
        <begin position="677"/>
        <end position="711"/>
    </location>
</feature>
<feature type="domain" description="Acyl-CoA thioesterase-like N-terminal HotDog" evidence="2">
    <location>
        <begin position="49"/>
        <end position="126"/>
    </location>
</feature>
<accession>A0A401KTR3</accession>
<dbReference type="AlphaFoldDB" id="A0A401KTR3"/>
<dbReference type="InterPro" id="IPR029069">
    <property type="entry name" value="HotDog_dom_sf"/>
</dbReference>
<dbReference type="InterPro" id="IPR029058">
    <property type="entry name" value="AB_hydrolase_fold"/>
</dbReference>
<reference evidence="3 4" key="1">
    <citation type="submission" date="2016-09" db="EMBL/GenBank/DDBJ databases">
        <title>Aspergillus awamori IFM 58123T.</title>
        <authorList>
            <person name="Kusuya Y."/>
            <person name="Shimizu M."/>
            <person name="Takahashi H."/>
            <person name="Yaguchi T."/>
        </authorList>
    </citation>
    <scope>NUCLEOTIDE SEQUENCE [LARGE SCALE GENOMIC DNA]</scope>
    <source>
        <strain evidence="3 4">IFM 58123</strain>
    </source>
</reference>
<dbReference type="SUPFAM" id="SSF54637">
    <property type="entry name" value="Thioesterase/thiol ester dehydrase-isomerase"/>
    <property type="match status" value="1"/>
</dbReference>
<feature type="compositionally biased region" description="Polar residues" evidence="1">
    <location>
        <begin position="1"/>
        <end position="12"/>
    </location>
</feature>
<dbReference type="STRING" id="105351.A0A401KTR3"/>
<evidence type="ECO:0000259" key="2">
    <source>
        <dbReference type="Pfam" id="PF13622"/>
    </source>
</evidence>
<dbReference type="SUPFAM" id="SSF53474">
    <property type="entry name" value="alpha/beta-Hydrolases"/>
    <property type="match status" value="1"/>
</dbReference>
<dbReference type="EMBL" id="BDHI01000014">
    <property type="protein sequence ID" value="GCB22635.1"/>
    <property type="molecule type" value="Genomic_DNA"/>
</dbReference>
<sequence length="711" mass="76997">MHDPTSNQSPSSWAELMALRRLPSPPSSSTTEPTERFESIAPPYPPGEGTRAFGGHVYAQSAYAASQTVEKGFVIHSVSGTFILGGLLDVPYEYTVRHLRDGKMYCTRSVDVRQANQICFSCLCSFKRGEKQSGFAHQPAPVQERYASIISGKRAEDYPVSPSVDADWWIEGVKAGDLTEREFPGVDVRKVDMGTFNQGEDVKSHPERYRQLAMYSIKGLPVLGEEERRVREREEAGEFDNLALGETTWSSMASLMLTVVFHELGEALRMLDWGSEGNEDGDDDTFGEFPGRFCALISRALPAVQVVATVYPKYETRGELKGCVSNFREWLQNKVIDLEVSNRTASPTVDPSVHVILLGHSMGGIVAAETLLLLASEQPIPAPSSAHSATDTLVDSESAVGAHSFMFPHIQGVIAFDTPFLGIAPGVVSYGAEGHYRNATTAYTAISEVAGLFGLGGGNSSNKATSTDQERTSNKSLPPSGPSSSSSADAAATPSWQRWGRYAMFAGAAGALAAGGAAAMYSQRDRLTDGWGWVSSHLSFVGSLARPSELRRRLALLAEVQRDRGIGCTNFYTCLGKNASDLVENKNAGTSSFSQKIIRSKNRTFCSLPAEVESPASSQQDIRWARAVNDKAADEIKAHISMFLPNENPAFNLLVSDACKVLVESVDKGWYATATGPIEEVDGNMPRSDDDRSKDQTDSGFMDGDDVVVVE</sequence>
<dbReference type="Gene3D" id="3.40.50.1820">
    <property type="entry name" value="alpha/beta hydrolase"/>
    <property type="match status" value="1"/>
</dbReference>
<keyword evidence="4" id="KW-1185">Reference proteome</keyword>